<dbReference type="SUPFAM" id="SSF56300">
    <property type="entry name" value="Metallo-dependent phosphatases"/>
    <property type="match status" value="1"/>
</dbReference>
<organism evidence="3 4">
    <name type="scientific">Saccharomonospora piscinae</name>
    <dbReference type="NCBI Taxonomy" id="687388"/>
    <lineage>
        <taxon>Bacteria</taxon>
        <taxon>Bacillati</taxon>
        <taxon>Actinomycetota</taxon>
        <taxon>Actinomycetes</taxon>
        <taxon>Pseudonocardiales</taxon>
        <taxon>Pseudonocardiaceae</taxon>
        <taxon>Saccharomonospora</taxon>
    </lineage>
</organism>
<dbReference type="AlphaFoldDB" id="A0A1V9AD27"/>
<evidence type="ECO:0000313" key="4">
    <source>
        <dbReference type="Proteomes" id="UP000192591"/>
    </source>
</evidence>
<proteinExistence type="predicted"/>
<feature type="domain" description="DUF7800" evidence="2">
    <location>
        <begin position="18"/>
        <end position="100"/>
    </location>
</feature>
<comment type="caution">
    <text evidence="3">The sequence shown here is derived from an EMBL/GenBank/DDBJ whole genome shotgun (WGS) entry which is preliminary data.</text>
</comment>
<evidence type="ECO:0000259" key="2">
    <source>
        <dbReference type="Pfam" id="PF25077"/>
    </source>
</evidence>
<dbReference type="Proteomes" id="UP000192591">
    <property type="component" value="Unassembled WGS sequence"/>
</dbReference>
<reference evidence="3 4" key="1">
    <citation type="submission" date="2017-02" db="EMBL/GenBank/DDBJ databases">
        <title>Draft genome of Saccharomonospora sp. 154.</title>
        <authorList>
            <person name="Alonso-Carmona G.S."/>
            <person name="De La Haba R."/>
            <person name="Vera-Gargallo B."/>
            <person name="Sandoval-Trujillo A.H."/>
            <person name="Ramirez-Duran N."/>
            <person name="Ventosa A."/>
        </authorList>
    </citation>
    <scope>NUCLEOTIDE SEQUENCE [LARGE SCALE GENOMIC DNA]</scope>
    <source>
        <strain evidence="3 4">LRS4.154</strain>
    </source>
</reference>
<dbReference type="Pfam" id="PF09423">
    <property type="entry name" value="PhoD"/>
    <property type="match status" value="1"/>
</dbReference>
<gene>
    <name evidence="3" type="ORF">B1813_02950</name>
</gene>
<name>A0A1V9AD27_SACPI</name>
<dbReference type="Gene3D" id="3.60.21.70">
    <property type="entry name" value="PhoD-like phosphatase"/>
    <property type="match status" value="1"/>
</dbReference>
<accession>A0A1V9AD27</accession>
<dbReference type="PANTHER" id="PTHR37031:SF2">
    <property type="entry name" value="PHOD-LIKE PHOSPHATASE METALLOPHOSPHATASE DOMAIN-CONTAINING PROTEIN"/>
    <property type="match status" value="1"/>
</dbReference>
<dbReference type="Pfam" id="PF25077">
    <property type="entry name" value="DUF7800"/>
    <property type="match status" value="1"/>
</dbReference>
<dbReference type="InterPro" id="IPR018946">
    <property type="entry name" value="PhoD-like_MPP"/>
</dbReference>
<dbReference type="InterPro" id="IPR029052">
    <property type="entry name" value="Metallo-depent_PP-like"/>
</dbReference>
<protein>
    <submittedName>
        <fullName evidence="3">Phosphodiesterase</fullName>
    </submittedName>
</protein>
<dbReference type="EMBL" id="MWIH01000002">
    <property type="protein sequence ID" value="OQO95032.1"/>
    <property type="molecule type" value="Genomic_DNA"/>
</dbReference>
<dbReference type="InterPro" id="IPR056702">
    <property type="entry name" value="DUF7800"/>
</dbReference>
<evidence type="ECO:0000313" key="3">
    <source>
        <dbReference type="EMBL" id="OQO95032.1"/>
    </source>
</evidence>
<dbReference type="STRING" id="1962155.B1813_02950"/>
<evidence type="ECO:0000259" key="1">
    <source>
        <dbReference type="Pfam" id="PF09423"/>
    </source>
</evidence>
<dbReference type="PANTHER" id="PTHR37031">
    <property type="entry name" value="METALLOPHOSPHATASE BINDING DOMAIN PROTEIN"/>
    <property type="match status" value="1"/>
</dbReference>
<dbReference type="InterPro" id="IPR038607">
    <property type="entry name" value="PhoD-like_sf"/>
</dbReference>
<sequence length="556" mass="61460">MARPPVRFAVSLSGVNGPELVLGPLLRHADEHSATVWVETSAACEVTVLGTSAPTFEVFGHHYALVVLTGLDAGSALPYTVELDGATVWPEPGSAFPPSRVRTLPLDSTDTTLRLVFGSCRNPSPDEAQGVDALVRYAHRMASLPEWDWPQALLLLGDQVYADETSRATRRWLARRRDVTEPPGTEVVHFEEYAHLYHETWSEPALRWLLSTVPVSMIFDDHDVRDDWNTSAAWREEMSRTPWWGQRLRNAFVSYWVYQHLGNLGPSELKADETASAVLASPGDKSDVLRALADAAADDPDGVRRVRWSYRRQFGRVRLLMIDSRAGRVLSGGRRAMLDDAEFAWVEDAAETDAAEVDHLLLGTSVPWLLPPAISHAESVNEAACRRPGLRGRISEALRQAIDLEHWAAFRESFDRLGRLVTRVATRERPPASVLVLSGDVHHSYVSAAHVASPPAAPVYQLTCSPLHNQAPWPVRAAFSAAWWRVTERLLRARSRRAGVPPPDFTWSRVAGPCFDNAVMTVELTGRHAVSVLEHSGKDGLSEYARTPLTGDGGND</sequence>
<dbReference type="CDD" id="cd07389">
    <property type="entry name" value="MPP_PhoD"/>
    <property type="match status" value="1"/>
</dbReference>
<keyword evidence="4" id="KW-1185">Reference proteome</keyword>
<feature type="domain" description="PhoD-like phosphatase metallophosphatase" evidence="1">
    <location>
        <begin position="149"/>
        <end position="477"/>
    </location>
</feature>